<dbReference type="AlphaFoldDB" id="A0A0C2WR44"/>
<dbReference type="HOGENOM" id="CLU_2687285_0_0_1"/>
<organism evidence="1 2">
    <name type="scientific">Amanita muscaria (strain Koide BX008)</name>
    <dbReference type="NCBI Taxonomy" id="946122"/>
    <lineage>
        <taxon>Eukaryota</taxon>
        <taxon>Fungi</taxon>
        <taxon>Dikarya</taxon>
        <taxon>Basidiomycota</taxon>
        <taxon>Agaricomycotina</taxon>
        <taxon>Agaricomycetes</taxon>
        <taxon>Agaricomycetidae</taxon>
        <taxon>Agaricales</taxon>
        <taxon>Pluteineae</taxon>
        <taxon>Amanitaceae</taxon>
        <taxon>Amanita</taxon>
    </lineage>
</organism>
<keyword evidence="2" id="KW-1185">Reference proteome</keyword>
<dbReference type="InParanoid" id="A0A0C2WR44"/>
<gene>
    <name evidence="1" type="ORF">M378DRAFT_637167</name>
</gene>
<dbReference type="Proteomes" id="UP000054549">
    <property type="component" value="Unassembled WGS sequence"/>
</dbReference>
<reference evidence="1 2" key="1">
    <citation type="submission" date="2014-04" db="EMBL/GenBank/DDBJ databases">
        <title>Evolutionary Origins and Diversification of the Mycorrhizal Mutualists.</title>
        <authorList>
            <consortium name="DOE Joint Genome Institute"/>
            <consortium name="Mycorrhizal Genomics Consortium"/>
            <person name="Kohler A."/>
            <person name="Kuo A."/>
            <person name="Nagy L.G."/>
            <person name="Floudas D."/>
            <person name="Copeland A."/>
            <person name="Barry K.W."/>
            <person name="Cichocki N."/>
            <person name="Veneault-Fourrey C."/>
            <person name="LaButti K."/>
            <person name="Lindquist E.A."/>
            <person name="Lipzen A."/>
            <person name="Lundell T."/>
            <person name="Morin E."/>
            <person name="Murat C."/>
            <person name="Riley R."/>
            <person name="Ohm R."/>
            <person name="Sun H."/>
            <person name="Tunlid A."/>
            <person name="Henrissat B."/>
            <person name="Grigoriev I.V."/>
            <person name="Hibbett D.S."/>
            <person name="Martin F."/>
        </authorList>
    </citation>
    <scope>NUCLEOTIDE SEQUENCE [LARGE SCALE GENOMIC DNA]</scope>
    <source>
        <strain evidence="1 2">Koide BX008</strain>
    </source>
</reference>
<sequence length="74" mass="8582">MRYHLVERILTVCGLDMGAVEGIEEGGNVPNIDAQSGQMDLFLLLSFPTIQSRVSWRRRKRRFAWYVVVCCQHQ</sequence>
<dbReference type="EMBL" id="KN818252">
    <property type="protein sequence ID" value="KIL64132.1"/>
    <property type="molecule type" value="Genomic_DNA"/>
</dbReference>
<evidence type="ECO:0000313" key="1">
    <source>
        <dbReference type="EMBL" id="KIL64132.1"/>
    </source>
</evidence>
<name>A0A0C2WR44_AMAMK</name>
<evidence type="ECO:0000313" key="2">
    <source>
        <dbReference type="Proteomes" id="UP000054549"/>
    </source>
</evidence>
<proteinExistence type="predicted"/>
<protein>
    <submittedName>
        <fullName evidence="1">Uncharacterized protein</fullName>
    </submittedName>
</protein>
<accession>A0A0C2WR44</accession>